<sequence length="56" mass="6509">MSFLIYVAENGTPFHIQNGKSNLDNIKETSAYNILVWASEKKDFDETLMQYYESLT</sequence>
<proteinExistence type="predicted"/>
<dbReference type="EMBL" id="FTOV01000002">
    <property type="protein sequence ID" value="SIS72318.1"/>
    <property type="molecule type" value="Genomic_DNA"/>
</dbReference>
<reference evidence="1 2" key="1">
    <citation type="submission" date="2017-01" db="EMBL/GenBank/DDBJ databases">
        <authorList>
            <person name="Mah S.A."/>
            <person name="Swanson W.J."/>
            <person name="Moy G.W."/>
            <person name="Vacquier V.D."/>
        </authorList>
    </citation>
    <scope>NUCLEOTIDE SEQUENCE [LARGE SCALE GENOMIC DNA]</scope>
    <source>
        <strain evidence="1 2">DSM 18014</strain>
    </source>
</reference>
<accession>A0A1N7LER5</accession>
<dbReference type="Proteomes" id="UP000185781">
    <property type="component" value="Unassembled WGS sequence"/>
</dbReference>
<organism evidence="1 2">
    <name type="scientific">Chryseobacterium gambrini</name>
    <dbReference type="NCBI Taxonomy" id="373672"/>
    <lineage>
        <taxon>Bacteria</taxon>
        <taxon>Pseudomonadati</taxon>
        <taxon>Bacteroidota</taxon>
        <taxon>Flavobacteriia</taxon>
        <taxon>Flavobacteriales</taxon>
        <taxon>Weeksellaceae</taxon>
        <taxon>Chryseobacterium group</taxon>
        <taxon>Chryseobacterium</taxon>
    </lineage>
</organism>
<name>A0A1N7LER5_9FLAO</name>
<gene>
    <name evidence="1" type="ORF">SAMN05421785_102187</name>
</gene>
<protein>
    <submittedName>
        <fullName evidence="1">Uncharacterized protein</fullName>
    </submittedName>
</protein>
<dbReference type="RefSeq" id="WP_155845029.1">
    <property type="nucleotide sequence ID" value="NZ_FTOV01000002.1"/>
</dbReference>
<dbReference type="STRING" id="373672.SAMN05421785_102187"/>
<evidence type="ECO:0000313" key="2">
    <source>
        <dbReference type="Proteomes" id="UP000185781"/>
    </source>
</evidence>
<dbReference type="AlphaFoldDB" id="A0A1N7LER5"/>
<evidence type="ECO:0000313" key="1">
    <source>
        <dbReference type="EMBL" id="SIS72318.1"/>
    </source>
</evidence>